<feature type="compositionally biased region" description="Basic residues" evidence="1">
    <location>
        <begin position="1"/>
        <end position="29"/>
    </location>
</feature>
<accession>A0A6J4KVQ3</accession>
<organism evidence="2">
    <name type="scientific">uncultured Nocardioidaceae bacterium</name>
    <dbReference type="NCBI Taxonomy" id="253824"/>
    <lineage>
        <taxon>Bacteria</taxon>
        <taxon>Bacillati</taxon>
        <taxon>Actinomycetota</taxon>
        <taxon>Actinomycetes</taxon>
        <taxon>Propionibacteriales</taxon>
        <taxon>Nocardioidaceae</taxon>
        <taxon>environmental samples</taxon>
    </lineage>
</organism>
<gene>
    <name evidence="2" type="ORF">AVDCRST_MAG36-85</name>
</gene>
<dbReference type="AlphaFoldDB" id="A0A6J4KVQ3"/>
<evidence type="ECO:0000313" key="2">
    <source>
        <dbReference type="EMBL" id="CAA9315403.1"/>
    </source>
</evidence>
<dbReference type="EMBL" id="CADCUH010000007">
    <property type="protein sequence ID" value="CAA9315403.1"/>
    <property type="molecule type" value="Genomic_DNA"/>
</dbReference>
<feature type="compositionally biased region" description="Low complexity" evidence="1">
    <location>
        <begin position="154"/>
        <end position="163"/>
    </location>
</feature>
<proteinExistence type="predicted"/>
<sequence>ERRDRGGRRRPHGGGRRGAARAAAARRPRDRPPVPLRQPRRRRDRAAAGGRDAVPDHLLPHLPAGGVPRRVARGLGDDDLDDRAAGRRPHARSGVHPRPRAVPRGPRRHRRGAGGRRGLRRRHADAGQVPARPRRPVPRPGAWRQPARRRGARAARAVVGGRPLRARARAGGGGSGV</sequence>
<protein>
    <submittedName>
        <fullName evidence="2">FIG004853: possible toxin to DivIC</fullName>
    </submittedName>
</protein>
<feature type="non-terminal residue" evidence="2">
    <location>
        <position position="177"/>
    </location>
</feature>
<reference evidence="2" key="1">
    <citation type="submission" date="2020-02" db="EMBL/GenBank/DDBJ databases">
        <authorList>
            <person name="Meier V. D."/>
        </authorList>
    </citation>
    <scope>NUCLEOTIDE SEQUENCE</scope>
    <source>
        <strain evidence="2">AVDCRST_MAG36</strain>
    </source>
</reference>
<evidence type="ECO:0000256" key="1">
    <source>
        <dbReference type="SAM" id="MobiDB-lite"/>
    </source>
</evidence>
<name>A0A6J4KVQ3_9ACTN</name>
<feature type="non-terminal residue" evidence="2">
    <location>
        <position position="1"/>
    </location>
</feature>
<feature type="region of interest" description="Disordered" evidence="1">
    <location>
        <begin position="1"/>
        <end position="177"/>
    </location>
</feature>
<feature type="compositionally biased region" description="Basic residues" evidence="1">
    <location>
        <begin position="86"/>
        <end position="123"/>
    </location>
</feature>